<evidence type="ECO:0000313" key="1">
    <source>
        <dbReference type="EMBL" id="EGT58272.1"/>
    </source>
</evidence>
<accession>G0NDB2</accession>
<name>G0NDB2_CAEBE</name>
<proteinExistence type="predicted"/>
<dbReference type="Proteomes" id="UP000008068">
    <property type="component" value="Unassembled WGS sequence"/>
</dbReference>
<gene>
    <name evidence="1" type="ORF">CAEBREN_19190</name>
</gene>
<reference evidence="2" key="1">
    <citation type="submission" date="2011-07" db="EMBL/GenBank/DDBJ databases">
        <authorList>
            <consortium name="Caenorhabditis brenneri Sequencing and Analysis Consortium"/>
            <person name="Wilson R.K."/>
        </authorList>
    </citation>
    <scope>NUCLEOTIDE SEQUENCE [LARGE SCALE GENOMIC DNA]</scope>
    <source>
        <strain evidence="2">PB2801</strain>
    </source>
</reference>
<dbReference type="EMBL" id="GL379867">
    <property type="protein sequence ID" value="EGT58272.1"/>
    <property type="molecule type" value="Genomic_DNA"/>
</dbReference>
<sequence length="41" mass="5081">MTDPKQKRIDEFFKRNGKQCYLTNYEKSKANVFNYEYLRVN</sequence>
<organism evidence="2">
    <name type="scientific">Caenorhabditis brenneri</name>
    <name type="common">Nematode worm</name>
    <dbReference type="NCBI Taxonomy" id="135651"/>
    <lineage>
        <taxon>Eukaryota</taxon>
        <taxon>Metazoa</taxon>
        <taxon>Ecdysozoa</taxon>
        <taxon>Nematoda</taxon>
        <taxon>Chromadorea</taxon>
        <taxon>Rhabditida</taxon>
        <taxon>Rhabditina</taxon>
        <taxon>Rhabditomorpha</taxon>
        <taxon>Rhabditoidea</taxon>
        <taxon>Rhabditidae</taxon>
        <taxon>Peloderinae</taxon>
        <taxon>Caenorhabditis</taxon>
    </lineage>
</organism>
<dbReference type="InParanoid" id="G0NDB2"/>
<dbReference type="HOGENOM" id="CLU_3279994_0_0_1"/>
<dbReference type="AlphaFoldDB" id="G0NDB2"/>
<protein>
    <submittedName>
        <fullName evidence="1">Uncharacterized protein</fullName>
    </submittedName>
</protein>
<keyword evidence="2" id="KW-1185">Reference proteome</keyword>
<evidence type="ECO:0000313" key="2">
    <source>
        <dbReference type="Proteomes" id="UP000008068"/>
    </source>
</evidence>